<keyword evidence="4" id="KW-1185">Reference proteome</keyword>
<accession>A0ABN1UQL5</accession>
<evidence type="ECO:0000313" key="3">
    <source>
        <dbReference type="EMBL" id="GAA1162804.1"/>
    </source>
</evidence>
<proteinExistence type="predicted"/>
<sequence length="213" mass="23616">MVADDRVTVGPWWQRVVSKQRRANHRLGASLVPVTQSPNEHPPGKKVQGSDKTPLYRVAYDQGLRTLDDQRDEFNAARGRAVQFMALVAAATAFLVGTGLNSSTTNRDGTFYAVAIAATALTVLALVSLFLTLSPRLVFNFRLQPQILLERWIDREVPGPTEPDLLRALAARMQGMIDANETILTKVRIRYMWLLGSGTFALLTWAVLAWARG</sequence>
<dbReference type="EMBL" id="BAAAJE010000030">
    <property type="protein sequence ID" value="GAA1162804.1"/>
    <property type="molecule type" value="Genomic_DNA"/>
</dbReference>
<protein>
    <submittedName>
        <fullName evidence="3">Uncharacterized protein</fullName>
    </submittedName>
</protein>
<dbReference type="Proteomes" id="UP001499979">
    <property type="component" value="Unassembled WGS sequence"/>
</dbReference>
<feature type="transmembrane region" description="Helical" evidence="2">
    <location>
        <begin position="191"/>
        <end position="211"/>
    </location>
</feature>
<evidence type="ECO:0000256" key="1">
    <source>
        <dbReference type="SAM" id="MobiDB-lite"/>
    </source>
</evidence>
<feature type="transmembrane region" description="Helical" evidence="2">
    <location>
        <begin position="81"/>
        <end position="100"/>
    </location>
</feature>
<keyword evidence="2" id="KW-0472">Membrane</keyword>
<keyword evidence="2" id="KW-1133">Transmembrane helix</keyword>
<comment type="caution">
    <text evidence="3">The sequence shown here is derived from an EMBL/GenBank/DDBJ whole genome shotgun (WGS) entry which is preliminary data.</text>
</comment>
<reference evidence="3 4" key="1">
    <citation type="journal article" date="2019" name="Int. J. Syst. Evol. Microbiol.">
        <title>The Global Catalogue of Microorganisms (GCM) 10K type strain sequencing project: providing services to taxonomists for standard genome sequencing and annotation.</title>
        <authorList>
            <consortium name="The Broad Institute Genomics Platform"/>
            <consortium name="The Broad Institute Genome Sequencing Center for Infectious Disease"/>
            <person name="Wu L."/>
            <person name="Ma J."/>
        </authorList>
    </citation>
    <scope>NUCLEOTIDE SEQUENCE [LARGE SCALE GENOMIC DNA]</scope>
    <source>
        <strain evidence="3 4">JCM 11813</strain>
    </source>
</reference>
<keyword evidence="2" id="KW-0812">Transmembrane</keyword>
<feature type="region of interest" description="Disordered" evidence="1">
    <location>
        <begin position="33"/>
        <end position="52"/>
    </location>
</feature>
<name>A0ABN1UQL5_9ACTN</name>
<evidence type="ECO:0000313" key="4">
    <source>
        <dbReference type="Proteomes" id="UP001499979"/>
    </source>
</evidence>
<gene>
    <name evidence="3" type="ORF">GCM10009606_45800</name>
</gene>
<evidence type="ECO:0000256" key="2">
    <source>
        <dbReference type="SAM" id="Phobius"/>
    </source>
</evidence>
<organism evidence="3 4">
    <name type="scientific">Nocardioides aquiterrae</name>
    <dbReference type="NCBI Taxonomy" id="203799"/>
    <lineage>
        <taxon>Bacteria</taxon>
        <taxon>Bacillati</taxon>
        <taxon>Actinomycetota</taxon>
        <taxon>Actinomycetes</taxon>
        <taxon>Propionibacteriales</taxon>
        <taxon>Nocardioidaceae</taxon>
        <taxon>Nocardioides</taxon>
    </lineage>
</organism>
<feature type="transmembrane region" description="Helical" evidence="2">
    <location>
        <begin position="112"/>
        <end position="133"/>
    </location>
</feature>